<dbReference type="SUPFAM" id="SSF53850">
    <property type="entry name" value="Periplasmic binding protein-like II"/>
    <property type="match status" value="1"/>
</dbReference>
<protein>
    <submittedName>
        <fullName evidence="1">Extracellular solute-binding protein</fullName>
    </submittedName>
</protein>
<dbReference type="Pfam" id="PF01547">
    <property type="entry name" value="SBP_bac_1"/>
    <property type="match status" value="1"/>
</dbReference>
<name>A0AA41QB94_9ACTN</name>
<reference evidence="1" key="1">
    <citation type="submission" date="2022-01" db="EMBL/GenBank/DDBJ databases">
        <title>Genome-Based Taxonomic Classification of the Phylum Actinobacteria.</title>
        <authorList>
            <person name="Gao Y."/>
        </authorList>
    </citation>
    <scope>NUCLEOTIDE SEQUENCE</scope>
    <source>
        <strain evidence="1">KLBMP 8922</strain>
    </source>
</reference>
<sequence length="454" mass="47937">MREPAMPARRLRRRPAAAAVSAAVALALVLAGCGGGSGGGGASGGATGDPAAVQAALDQPAEITFWTWVPHIDKTVARFQAKYPKVKVNVVNVGQSQDQYTKLTNALKAGDGAPDVAQIEYSALPQFALTKSLVDLAGYGVGDLKDQFAPSAWSQVNVAGGIYGVPQDTGPMVMYYRKDIFAKAGVTPPKTWEEFTVAAKRIREADPSVYMTFADPSDAGSATGLMWQLGGKPFTVNGTDVAVNLRGDSGAKAYADLLGPLIKDKLVDGNASFTSEWFQSIVAGKYAVWMAGAWAPAVLDQYLPTGKGQWSVAPMPGGVSAENGGSAVAVTAQARNKAASVAFTRWLNADPEAVKSLNSEAGLFPATKALLADPAFRDAELPYFPGEKPNAVFADMSKAVRPDWQYLPYQPYADSIFKDTLGQALKNGTDLNAGLAAWQERLKTYGKEQGFTVK</sequence>
<dbReference type="EMBL" id="JAKFHA010000053">
    <property type="protein sequence ID" value="MCF2533607.1"/>
    <property type="molecule type" value="Genomic_DNA"/>
</dbReference>
<dbReference type="Gene3D" id="3.40.190.10">
    <property type="entry name" value="Periplasmic binding protein-like II"/>
    <property type="match status" value="1"/>
</dbReference>
<comment type="caution">
    <text evidence="1">The sequence shown here is derived from an EMBL/GenBank/DDBJ whole genome shotgun (WGS) entry which is preliminary data.</text>
</comment>
<organism evidence="1 2">
    <name type="scientific">Yinghuangia soli</name>
    <dbReference type="NCBI Taxonomy" id="2908204"/>
    <lineage>
        <taxon>Bacteria</taxon>
        <taxon>Bacillati</taxon>
        <taxon>Actinomycetota</taxon>
        <taxon>Actinomycetes</taxon>
        <taxon>Kitasatosporales</taxon>
        <taxon>Streptomycetaceae</taxon>
        <taxon>Yinghuangia</taxon>
    </lineage>
</organism>
<gene>
    <name evidence="1" type="ORF">LZ495_41200</name>
</gene>
<dbReference type="InterPro" id="IPR006059">
    <property type="entry name" value="SBP"/>
</dbReference>
<dbReference type="AlphaFoldDB" id="A0AA41QB94"/>
<evidence type="ECO:0000313" key="2">
    <source>
        <dbReference type="Proteomes" id="UP001165378"/>
    </source>
</evidence>
<dbReference type="InterPro" id="IPR050490">
    <property type="entry name" value="Bact_solute-bd_prot1"/>
</dbReference>
<dbReference type="RefSeq" id="WP_235058375.1">
    <property type="nucleotide sequence ID" value="NZ_JAKFHA010000053.1"/>
</dbReference>
<dbReference type="PANTHER" id="PTHR43649">
    <property type="entry name" value="ARABINOSE-BINDING PROTEIN-RELATED"/>
    <property type="match status" value="1"/>
</dbReference>
<dbReference type="Proteomes" id="UP001165378">
    <property type="component" value="Unassembled WGS sequence"/>
</dbReference>
<proteinExistence type="predicted"/>
<dbReference type="PANTHER" id="PTHR43649:SF14">
    <property type="entry name" value="BLR3389 PROTEIN"/>
    <property type="match status" value="1"/>
</dbReference>
<accession>A0AA41QB94</accession>
<keyword evidence="2" id="KW-1185">Reference proteome</keyword>
<evidence type="ECO:0000313" key="1">
    <source>
        <dbReference type="EMBL" id="MCF2533607.1"/>
    </source>
</evidence>
<dbReference type="PROSITE" id="PS51257">
    <property type="entry name" value="PROKAR_LIPOPROTEIN"/>
    <property type="match status" value="1"/>
</dbReference>